<evidence type="ECO:0000256" key="3">
    <source>
        <dbReference type="ARBA" id="ARBA00022737"/>
    </source>
</evidence>
<reference evidence="5 7" key="1">
    <citation type="journal article" date="2014" name="Curr. Biol.">
        <title>The genome of the clonal raider ant Cerapachys biroi.</title>
        <authorList>
            <person name="Oxley P.R."/>
            <person name="Ji L."/>
            <person name="Fetter-Pruneda I."/>
            <person name="McKenzie S.K."/>
            <person name="Li C."/>
            <person name="Hu H."/>
            <person name="Zhang G."/>
            <person name="Kronauer D.J."/>
        </authorList>
    </citation>
    <scope>NUCLEOTIDE SEQUENCE [LARGE SCALE GENOMIC DNA]</scope>
</reference>
<dbReference type="Pfam" id="PF13855">
    <property type="entry name" value="LRR_8"/>
    <property type="match status" value="4"/>
</dbReference>
<dbReference type="InterPro" id="IPR050541">
    <property type="entry name" value="LRR_TM_domain-containing"/>
</dbReference>
<feature type="signal peptide" evidence="4">
    <location>
        <begin position="1"/>
        <end position="25"/>
    </location>
</feature>
<dbReference type="SMART" id="SM00369">
    <property type="entry name" value="LRR_TYP"/>
    <property type="match status" value="11"/>
</dbReference>
<evidence type="ECO:0000256" key="2">
    <source>
        <dbReference type="ARBA" id="ARBA00022729"/>
    </source>
</evidence>
<dbReference type="OMA" id="YLMRFIF"/>
<gene>
    <name evidence="6" type="ORF">DMN91_004262</name>
    <name evidence="5" type="ORF">X777_00658</name>
</gene>
<keyword evidence="3" id="KW-0677">Repeat</keyword>
<reference evidence="6" key="3">
    <citation type="submission" date="2018-07" db="EMBL/GenBank/DDBJ databases">
        <authorList>
            <person name="Mckenzie S.K."/>
            <person name="Kronauer D.J.C."/>
        </authorList>
    </citation>
    <scope>NUCLEOTIDE SEQUENCE</scope>
    <source>
        <strain evidence="6">Clonal line C1</strain>
    </source>
</reference>
<evidence type="ECO:0000256" key="4">
    <source>
        <dbReference type="SAM" id="SignalP"/>
    </source>
</evidence>
<dbReference type="PANTHER" id="PTHR24369:SF210">
    <property type="entry name" value="CHAOPTIN-RELATED"/>
    <property type="match status" value="1"/>
</dbReference>
<evidence type="ECO:0000313" key="5">
    <source>
        <dbReference type="EMBL" id="EZA62290.1"/>
    </source>
</evidence>
<dbReference type="Proteomes" id="UP000053097">
    <property type="component" value="Unassembled WGS sequence"/>
</dbReference>
<dbReference type="FunFam" id="3.80.10.10:FF:001164">
    <property type="entry name" value="GH01279p"/>
    <property type="match status" value="1"/>
</dbReference>
<reference evidence="6" key="2">
    <citation type="journal article" date="2018" name="Genome Res.">
        <title>The genomic architecture and molecular evolution of ant odorant receptors.</title>
        <authorList>
            <person name="McKenzie S.K."/>
            <person name="Kronauer D.J.C."/>
        </authorList>
    </citation>
    <scope>NUCLEOTIDE SEQUENCE [LARGE SCALE GENOMIC DNA]</scope>
    <source>
        <strain evidence="6">Clonal line C1</strain>
    </source>
</reference>
<evidence type="ECO:0000256" key="1">
    <source>
        <dbReference type="ARBA" id="ARBA00022614"/>
    </source>
</evidence>
<feature type="chain" id="PRO_5035983356" evidence="4">
    <location>
        <begin position="26"/>
        <end position="488"/>
    </location>
</feature>
<dbReference type="SMART" id="SM00365">
    <property type="entry name" value="LRR_SD22"/>
    <property type="match status" value="7"/>
</dbReference>
<keyword evidence="2 4" id="KW-0732">Signal</keyword>
<organism evidence="5 7">
    <name type="scientific">Ooceraea biroi</name>
    <name type="common">Clonal raider ant</name>
    <name type="synonym">Cerapachys biroi</name>
    <dbReference type="NCBI Taxonomy" id="2015173"/>
    <lineage>
        <taxon>Eukaryota</taxon>
        <taxon>Metazoa</taxon>
        <taxon>Ecdysozoa</taxon>
        <taxon>Arthropoda</taxon>
        <taxon>Hexapoda</taxon>
        <taxon>Insecta</taxon>
        <taxon>Pterygota</taxon>
        <taxon>Neoptera</taxon>
        <taxon>Endopterygota</taxon>
        <taxon>Hymenoptera</taxon>
        <taxon>Apocrita</taxon>
        <taxon>Aculeata</taxon>
        <taxon>Formicoidea</taxon>
        <taxon>Formicidae</taxon>
        <taxon>Dorylinae</taxon>
        <taxon>Ooceraea</taxon>
    </lineage>
</organism>
<dbReference type="AlphaFoldDB" id="A0A026X1V6"/>
<dbReference type="InterPro" id="IPR003591">
    <property type="entry name" value="Leu-rich_rpt_typical-subtyp"/>
</dbReference>
<dbReference type="SUPFAM" id="SSF52058">
    <property type="entry name" value="L domain-like"/>
    <property type="match status" value="1"/>
</dbReference>
<protein>
    <submittedName>
        <fullName evidence="5">Leucine-rich repeats and immunoglobulin-like domains protein</fullName>
    </submittedName>
</protein>
<dbReference type="EMBL" id="QOIP01000004">
    <property type="protein sequence ID" value="RLU24053.1"/>
    <property type="molecule type" value="Genomic_DNA"/>
</dbReference>
<dbReference type="Proteomes" id="UP000279307">
    <property type="component" value="Chromosome 4"/>
</dbReference>
<dbReference type="GO" id="GO:0005886">
    <property type="term" value="C:plasma membrane"/>
    <property type="evidence" value="ECO:0007669"/>
    <property type="project" value="TreeGrafter"/>
</dbReference>
<dbReference type="PROSITE" id="PS51450">
    <property type="entry name" value="LRR"/>
    <property type="match status" value="4"/>
</dbReference>
<name>A0A026X1V6_OOCBI</name>
<dbReference type="STRING" id="2015173.A0A026X1V6"/>
<dbReference type="InterPro" id="IPR032675">
    <property type="entry name" value="LRR_dom_sf"/>
</dbReference>
<accession>A0A026X1V6</accession>
<dbReference type="PANTHER" id="PTHR24369">
    <property type="entry name" value="ANTIGEN BSP, PUTATIVE-RELATED"/>
    <property type="match status" value="1"/>
</dbReference>
<keyword evidence="1" id="KW-0433">Leucine-rich repeat</keyword>
<evidence type="ECO:0000313" key="6">
    <source>
        <dbReference type="EMBL" id="RLU24053.1"/>
    </source>
</evidence>
<dbReference type="OrthoDB" id="8400687at2759"/>
<sequence>MREHGLSDLWRLVWLLCLVLAMSLAQTSQVCPSHTEIAPCSCSVKKSGLDIVCEITDLGHISKAMAVLKGKTNAIIFYLRLRHNNLPKLQGYVFLGLDIRHLTIHNSSLAVLEESSLSSIGTKLTQLDLSQNSLTTVPTIALRDLHHLLILNLNRNKITAIHGKAFEGLDTLEILTLYENKISSIEADAFKGLDNRKLKRLNLGGNELTSIPTQALSSLELLKKLEMQENRISSIQEGDFQGLKALDSLGLAHNHLREVPGRVFSHLTQLNSLELDGNQITHVDSNAFIGLEENLQYLRLGDNNLHSVPSDALRRLHRLRHLDLRANNITVLLEDAFTGYGDSITFLNLQKNLIKVLPPLVFENLNSLETLSLQNNKLQHIPEDVTENVVDTLRHIDITDNPLICDCELRWYSAWLGNLRDKDDEMMSKKRTVCTMASEHREYSVQNIPLDRMGCVGKNAGRISSSATGCKVYVDATLPLVVLAAVVV</sequence>
<dbReference type="Gene3D" id="3.80.10.10">
    <property type="entry name" value="Ribonuclease Inhibitor"/>
    <property type="match status" value="3"/>
</dbReference>
<evidence type="ECO:0000313" key="7">
    <source>
        <dbReference type="Proteomes" id="UP000053097"/>
    </source>
</evidence>
<dbReference type="PRINTS" id="PR00019">
    <property type="entry name" value="LEURICHRPT"/>
</dbReference>
<dbReference type="InterPro" id="IPR001611">
    <property type="entry name" value="Leu-rich_rpt"/>
</dbReference>
<dbReference type="EMBL" id="KK107024">
    <property type="protein sequence ID" value="EZA62290.1"/>
    <property type="molecule type" value="Genomic_DNA"/>
</dbReference>
<proteinExistence type="predicted"/>
<dbReference type="FunFam" id="3.80.10.10:FF:001360">
    <property type="entry name" value="Uncharacterized protein"/>
    <property type="match status" value="1"/>
</dbReference>
<keyword evidence="7" id="KW-1185">Reference proteome</keyword>